<dbReference type="HOGENOM" id="CLU_3294316_0_0_10"/>
<sequence>MKKDAICAKKVADLSMYKPYLCHVQTPSVQDTNADLSSVTLRP</sequence>
<keyword evidence="2" id="KW-1185">Reference proteome</keyword>
<organism evidence="1 2">
    <name type="scientific">Hoylesella marshii DSM 16973 = JCM 13450</name>
    <dbReference type="NCBI Taxonomy" id="862515"/>
    <lineage>
        <taxon>Bacteria</taxon>
        <taxon>Pseudomonadati</taxon>
        <taxon>Bacteroidota</taxon>
        <taxon>Bacteroidia</taxon>
        <taxon>Bacteroidales</taxon>
        <taxon>Prevotellaceae</taxon>
        <taxon>Hoylesella</taxon>
    </lineage>
</organism>
<comment type="caution">
    <text evidence="1">The sequence shown here is derived from an EMBL/GenBank/DDBJ whole genome shotgun (WGS) entry which is preliminary data.</text>
</comment>
<evidence type="ECO:0000313" key="2">
    <source>
        <dbReference type="Proteomes" id="UP000004394"/>
    </source>
</evidence>
<dbReference type="Proteomes" id="UP000004394">
    <property type="component" value="Unassembled WGS sequence"/>
</dbReference>
<name>E0NPV1_9BACT</name>
<reference evidence="1" key="1">
    <citation type="submission" date="2010-07" db="EMBL/GenBank/DDBJ databases">
        <authorList>
            <person name="Muzny D."/>
            <person name="Qin X."/>
            <person name="Deng J."/>
            <person name="Jiang H."/>
            <person name="Liu Y."/>
            <person name="Qu J."/>
            <person name="Song X.-Z."/>
            <person name="Zhang L."/>
            <person name="Thornton R."/>
            <person name="Coyle M."/>
            <person name="Francisco L."/>
            <person name="Jackson L."/>
            <person name="Javaid M."/>
            <person name="Korchina V."/>
            <person name="Kovar C."/>
            <person name="Mata R."/>
            <person name="Mathew T."/>
            <person name="Ngo R."/>
            <person name="Nguyen L."/>
            <person name="Nguyen N."/>
            <person name="Okwuonu G."/>
            <person name="Ongeri F."/>
            <person name="Pham C."/>
            <person name="Simmons D."/>
            <person name="Wilczek-Boney K."/>
            <person name="Hale W."/>
            <person name="Jakkamsetti A."/>
            <person name="Pham P."/>
            <person name="Ruth R."/>
            <person name="San Lucas F."/>
            <person name="Warren J."/>
            <person name="Zhang J."/>
            <person name="Zhao Z."/>
            <person name="Zhou C."/>
            <person name="Zhu D."/>
            <person name="Lee S."/>
            <person name="Bess C."/>
            <person name="Blankenburg K."/>
            <person name="Forbes L."/>
            <person name="Fu Q."/>
            <person name="Gubbala S."/>
            <person name="Hirani K."/>
            <person name="Jayaseelan J.C."/>
            <person name="Lara F."/>
            <person name="Munidasa M."/>
            <person name="Palculict T."/>
            <person name="Patil S."/>
            <person name="Pu L.-L."/>
            <person name="Saada N."/>
            <person name="Tang L."/>
            <person name="Weissenberger G."/>
            <person name="Zhu Y."/>
            <person name="Hemphill L."/>
            <person name="Shang Y."/>
            <person name="Youmans B."/>
            <person name="Ayvaz T."/>
            <person name="Ross M."/>
            <person name="Santibanez J."/>
            <person name="Aqrawi P."/>
            <person name="Gross S."/>
            <person name="Joshi V."/>
            <person name="Fowler G."/>
            <person name="Nazareth L."/>
            <person name="Reid J."/>
            <person name="Worley K."/>
            <person name="Petrosino J."/>
            <person name="Highlander S."/>
            <person name="Gibbs R."/>
        </authorList>
    </citation>
    <scope>NUCLEOTIDE SEQUENCE [LARGE SCALE GENOMIC DNA]</scope>
    <source>
        <strain evidence="1">DSM 16973</strain>
    </source>
</reference>
<proteinExistence type="predicted"/>
<accession>E0NPV1</accession>
<dbReference type="BioCyc" id="PMAR862515-HMP:GMOO-208-MONOMER"/>
<gene>
    <name evidence="1" type="ORF">HMPREF0658_0202</name>
</gene>
<dbReference type="AlphaFoldDB" id="E0NPV1"/>
<protein>
    <submittedName>
        <fullName evidence="1">Uncharacterized protein</fullName>
    </submittedName>
</protein>
<dbReference type="EMBL" id="AEEI01000008">
    <property type="protein sequence ID" value="EFM02827.1"/>
    <property type="molecule type" value="Genomic_DNA"/>
</dbReference>
<evidence type="ECO:0000313" key="1">
    <source>
        <dbReference type="EMBL" id="EFM02827.1"/>
    </source>
</evidence>